<dbReference type="GeneID" id="19738672"/>
<dbReference type="EMBL" id="HF920637">
    <property type="protein sequence ID" value="CCV02460.1"/>
    <property type="molecule type" value="Genomic_DNA"/>
</dbReference>
<evidence type="ECO:0000313" key="2">
    <source>
        <dbReference type="Proteomes" id="UP000114278"/>
    </source>
</evidence>
<dbReference type="SUPFAM" id="SSF53098">
    <property type="entry name" value="Ribonuclease H-like"/>
    <property type="match status" value="1"/>
</dbReference>
<dbReference type="InterPro" id="IPR012337">
    <property type="entry name" value="RNaseH-like_sf"/>
</dbReference>
<dbReference type="InterPro" id="IPR036397">
    <property type="entry name" value="RNaseH_sf"/>
</dbReference>
<evidence type="ECO:0000313" key="1">
    <source>
        <dbReference type="EMBL" id="CCV02460.1"/>
    </source>
</evidence>
<organism evidence="1 2">
    <name type="scientific">Armadillidium vulgare iridescent virus</name>
    <dbReference type="NCBI Taxonomy" id="72201"/>
    <lineage>
        <taxon>Viruses</taxon>
        <taxon>Varidnaviria</taxon>
        <taxon>Bamfordvirae</taxon>
        <taxon>Nucleocytoviricota</taxon>
        <taxon>Megaviricetes</taxon>
        <taxon>Pimascovirales</taxon>
        <taxon>Pimascovirales incertae sedis</taxon>
        <taxon>Iridoviridae</taxon>
        <taxon>Betairidovirinae</taxon>
        <taxon>Iridovirus</taxon>
        <taxon>Iridovirus armadillidium1</taxon>
        <taxon>Invertebrate iridescent virus 31</taxon>
    </lineage>
</organism>
<reference evidence="1 2" key="1">
    <citation type="journal article" date="2014" name="J. Gen. Virol.">
        <title>Genome sequence of a crustacean iridovirus, IIV31, isolated from the pill bug, Armadillidium vulgare.</title>
        <authorList>
            <person name="Piegu B."/>
            <person name="Guizard S."/>
            <person name="Yeping T."/>
            <person name="Cruaud C."/>
            <person name="Asgari S."/>
            <person name="Bideshi D.K."/>
            <person name="Federici B.A."/>
            <person name="Bigot Y."/>
        </authorList>
    </citation>
    <scope>NUCLEOTIDE SEQUENCE [LARGE SCALE GENOMIC DNA]</scope>
</reference>
<name>A0A068QL42_9VIRU</name>
<keyword evidence="2" id="KW-1185">Reference proteome</keyword>
<sequence length="219" mass="25743">MDNCKINDDIYIASFDIGKINFAYCIEKTSIADLQSSTSVDDMCLKGSLISIDNVRLVSYPKKSPVIRQRGPRKGTSYKPSGRYTFDLLFTFLEERKEQWNRCHIFVIEQQMNQNKEGQKISYHLEAYFKTIYGLFKEVLLFPSYHKTQVFQDPEEKYKKISYSKRKKACIDKATNILQSRDDQTTICKLERSKKRDDMCDVICQLQAYKWLKLASKMK</sequence>
<dbReference type="Proteomes" id="UP000114278">
    <property type="component" value="Segment"/>
</dbReference>
<dbReference type="KEGG" id="vg:19738672"/>
<gene>
    <name evidence="1" type="primary">088R</name>
    <name evidence="1" type="ORF">IIV31_088R</name>
</gene>
<proteinExistence type="predicted"/>
<dbReference type="GO" id="GO:0003676">
    <property type="term" value="F:nucleic acid binding"/>
    <property type="evidence" value="ECO:0007669"/>
    <property type="project" value="InterPro"/>
</dbReference>
<dbReference type="OrthoDB" id="15522at10239"/>
<dbReference type="RefSeq" id="YP_009046702.1">
    <property type="nucleotide sequence ID" value="NC_024451.1"/>
</dbReference>
<accession>A0A068QL42</accession>
<protein>
    <submittedName>
        <fullName evidence="1">RuvC-like Holliday junction resolvase</fullName>
    </submittedName>
</protein>
<dbReference type="Gene3D" id="3.30.420.10">
    <property type="entry name" value="Ribonuclease H-like superfamily/Ribonuclease H"/>
    <property type="match status" value="1"/>
</dbReference>